<dbReference type="Proteomes" id="UP001341840">
    <property type="component" value="Unassembled WGS sequence"/>
</dbReference>
<dbReference type="Pfam" id="PF00854">
    <property type="entry name" value="PTR2"/>
    <property type="match status" value="1"/>
</dbReference>
<feature type="transmembrane region" description="Helical" evidence="6">
    <location>
        <begin position="534"/>
        <end position="552"/>
    </location>
</feature>
<comment type="similarity">
    <text evidence="2">Belongs to the major facilitator superfamily. Proton-dependent oligopeptide transporter (POT/PTR) (TC 2.A.17) family.</text>
</comment>
<feature type="transmembrane region" description="Helical" evidence="6">
    <location>
        <begin position="99"/>
        <end position="122"/>
    </location>
</feature>
<feature type="transmembrane region" description="Helical" evidence="6">
    <location>
        <begin position="194"/>
        <end position="214"/>
    </location>
</feature>
<evidence type="ECO:0000256" key="3">
    <source>
        <dbReference type="ARBA" id="ARBA00022692"/>
    </source>
</evidence>
<keyword evidence="5 6" id="KW-0472">Membrane</keyword>
<evidence type="ECO:0000256" key="5">
    <source>
        <dbReference type="ARBA" id="ARBA00023136"/>
    </source>
</evidence>
<evidence type="ECO:0000313" key="8">
    <source>
        <dbReference type="Proteomes" id="UP001341840"/>
    </source>
</evidence>
<dbReference type="EMBL" id="JASCZI010060624">
    <property type="protein sequence ID" value="MED6134698.1"/>
    <property type="molecule type" value="Genomic_DNA"/>
</dbReference>
<gene>
    <name evidence="7" type="ORF">PIB30_039533</name>
</gene>
<keyword evidence="4 6" id="KW-1133">Transmembrane helix</keyword>
<dbReference type="PANTHER" id="PTHR11654">
    <property type="entry name" value="OLIGOPEPTIDE TRANSPORTER-RELATED"/>
    <property type="match status" value="1"/>
</dbReference>
<evidence type="ECO:0000256" key="1">
    <source>
        <dbReference type="ARBA" id="ARBA00004141"/>
    </source>
</evidence>
<dbReference type="SUPFAM" id="SSF103473">
    <property type="entry name" value="MFS general substrate transporter"/>
    <property type="match status" value="1"/>
</dbReference>
<proteinExistence type="inferred from homology"/>
<feature type="transmembrane region" description="Helical" evidence="6">
    <location>
        <begin position="490"/>
        <end position="514"/>
    </location>
</feature>
<feature type="transmembrane region" description="Helical" evidence="6">
    <location>
        <begin position="344"/>
        <end position="363"/>
    </location>
</feature>
<feature type="transmembrane region" description="Helical" evidence="6">
    <location>
        <begin position="220"/>
        <end position="238"/>
    </location>
</feature>
<protein>
    <submittedName>
        <fullName evidence="7">Uncharacterized protein</fullName>
    </submittedName>
</protein>
<comment type="subcellular location">
    <subcellularLocation>
        <location evidence="1">Membrane</location>
        <topology evidence="1">Multi-pass membrane protein</topology>
    </subcellularLocation>
</comment>
<evidence type="ECO:0000256" key="6">
    <source>
        <dbReference type="SAM" id="Phobius"/>
    </source>
</evidence>
<keyword evidence="3 6" id="KW-0812">Transmembrane</keyword>
<evidence type="ECO:0000256" key="4">
    <source>
        <dbReference type="ARBA" id="ARBA00022989"/>
    </source>
</evidence>
<evidence type="ECO:0000313" key="7">
    <source>
        <dbReference type="EMBL" id="MED6134698.1"/>
    </source>
</evidence>
<accession>A0ABU6SFK6</accession>
<dbReference type="Gene3D" id="1.20.1250.20">
    <property type="entry name" value="MFS general substrate transporter like domains"/>
    <property type="match status" value="1"/>
</dbReference>
<dbReference type="InterPro" id="IPR036259">
    <property type="entry name" value="MFS_trans_sf"/>
</dbReference>
<feature type="transmembrane region" description="Helical" evidence="6">
    <location>
        <begin position="383"/>
        <end position="401"/>
    </location>
</feature>
<comment type="caution">
    <text evidence="7">The sequence shown here is derived from an EMBL/GenBank/DDBJ whole genome shotgun (WGS) entry which is preliminary data.</text>
</comment>
<evidence type="ECO:0000256" key="2">
    <source>
        <dbReference type="ARBA" id="ARBA00005982"/>
    </source>
</evidence>
<feature type="transmembrane region" description="Helical" evidence="6">
    <location>
        <begin position="69"/>
        <end position="92"/>
    </location>
</feature>
<reference evidence="7 8" key="1">
    <citation type="journal article" date="2023" name="Plants (Basel)">
        <title>Bridging the Gap: Combining Genomics and Transcriptomics Approaches to Understand Stylosanthes scabra, an Orphan Legume from the Brazilian Caatinga.</title>
        <authorList>
            <person name="Ferreira-Neto J.R.C."/>
            <person name="da Silva M.D."/>
            <person name="Binneck E."/>
            <person name="de Melo N.F."/>
            <person name="da Silva R.H."/>
            <person name="de Melo A.L.T.M."/>
            <person name="Pandolfi V."/>
            <person name="Bustamante F.O."/>
            <person name="Brasileiro-Vidal A.C."/>
            <person name="Benko-Iseppon A.M."/>
        </authorList>
    </citation>
    <scope>NUCLEOTIDE SEQUENCE [LARGE SCALE GENOMIC DNA]</scope>
    <source>
        <tissue evidence="7">Leaves</tissue>
    </source>
</reference>
<organism evidence="7 8">
    <name type="scientific">Stylosanthes scabra</name>
    <dbReference type="NCBI Taxonomy" id="79078"/>
    <lineage>
        <taxon>Eukaryota</taxon>
        <taxon>Viridiplantae</taxon>
        <taxon>Streptophyta</taxon>
        <taxon>Embryophyta</taxon>
        <taxon>Tracheophyta</taxon>
        <taxon>Spermatophyta</taxon>
        <taxon>Magnoliopsida</taxon>
        <taxon>eudicotyledons</taxon>
        <taxon>Gunneridae</taxon>
        <taxon>Pentapetalae</taxon>
        <taxon>rosids</taxon>
        <taxon>fabids</taxon>
        <taxon>Fabales</taxon>
        <taxon>Fabaceae</taxon>
        <taxon>Papilionoideae</taxon>
        <taxon>50 kb inversion clade</taxon>
        <taxon>dalbergioids sensu lato</taxon>
        <taxon>Dalbergieae</taxon>
        <taxon>Pterocarpus clade</taxon>
        <taxon>Stylosanthes</taxon>
    </lineage>
</organism>
<keyword evidence="8" id="KW-1185">Reference proteome</keyword>
<feature type="transmembrane region" description="Helical" evidence="6">
    <location>
        <begin position="142"/>
        <end position="160"/>
    </location>
</feature>
<name>A0ABU6SFK6_9FABA</name>
<dbReference type="InterPro" id="IPR000109">
    <property type="entry name" value="POT_fam"/>
</dbReference>
<sequence length="575" mass="64851">MGLFPPKCRSKSSLQEKLVDEESQVLKKPGWKAMPYILGNDTVERLATCGMQANLTMYLMKVYNMDQVFAANIINTWYAITNVLPVLGGFLADAYFGKFLTIAIASFASLMGMVVVMLTTWLPHIHPTPCSIEQQLDGVCKGHTTLQLTVLLIGLFLLSIGTGGIRPCSIPFAIDQFDLATVDGRRGTTRFFNVYYTTQTLIMLLNQTLLVYIMDSVSWTLGYGLPVMFMLVSIFVFFSGTRVYEFVKPQGSIFSKISQVIVAAVHKRRLCLPPPTSQNQEAFYDPPLHNHGQPNLLLTHNFRWLNKAALIGENEKNMDESKRDPWRLCSIQQVEELKCLLKMIPIWLSTIIIFLPVVQQSIFPVSQALKMDRNLAHNFQMHPASVSVITMLTIGVVLPLYDQILAPTLERFTKQEGGLTVLQRVSLGETRRRHLAIALGSPDGVAPMSVLWLAPQSMLIGCIHVFGEVGNTAFFNRESPDGMRSISNSLLCLNLSFASNLSNVIINIVHNFTAKKVGEHDWLYSDINKGRLEYFYFIIAGLMMLNMCYFIFCARRYTYKVITHQCHRLKEEDST</sequence>